<evidence type="ECO:0000313" key="5">
    <source>
        <dbReference type="EMBL" id="QED29757.1"/>
    </source>
</evidence>
<dbReference type="SUPFAM" id="SSF47616">
    <property type="entry name" value="GST C-terminal domain-like"/>
    <property type="match status" value="1"/>
</dbReference>
<dbReference type="Pfam" id="PF13409">
    <property type="entry name" value="GST_N_2"/>
    <property type="match status" value="1"/>
</dbReference>
<feature type="binding site" evidence="2">
    <location>
        <begin position="119"/>
        <end position="122"/>
    </location>
    <ligand>
        <name>glutathione</name>
        <dbReference type="ChEBI" id="CHEBI:57925"/>
    </ligand>
</feature>
<dbReference type="AlphaFoldDB" id="A0A5B8XX46"/>
<gene>
    <name evidence="5" type="ORF">FRD01_21480</name>
</gene>
<dbReference type="InterPro" id="IPR004045">
    <property type="entry name" value="Glutathione_S-Trfase_N"/>
</dbReference>
<accession>A0A5B8XX46</accession>
<dbReference type="PIRSF" id="PIRSF015753">
    <property type="entry name" value="GST"/>
    <property type="match status" value="1"/>
</dbReference>
<dbReference type="SUPFAM" id="SSF52833">
    <property type="entry name" value="Thioredoxin-like"/>
    <property type="match status" value="1"/>
</dbReference>
<dbReference type="GO" id="GO:0004364">
    <property type="term" value="F:glutathione transferase activity"/>
    <property type="evidence" value="ECO:0007669"/>
    <property type="project" value="InterPro"/>
</dbReference>
<dbReference type="SFLD" id="SFLDG01206">
    <property type="entry name" value="Xi.1"/>
    <property type="match status" value="1"/>
</dbReference>
<feature type="binding site" evidence="2">
    <location>
        <position position="86"/>
    </location>
    <ligand>
        <name>glutathione</name>
        <dbReference type="ChEBI" id="CHEBI:57925"/>
    </ligand>
</feature>
<feature type="active site" description="Nucleophile" evidence="1">
    <location>
        <position position="53"/>
    </location>
</feature>
<dbReference type="InterPro" id="IPR010987">
    <property type="entry name" value="Glutathione-S-Trfase_C-like"/>
</dbReference>
<dbReference type="RefSeq" id="WP_146962990.1">
    <property type="nucleotide sequence ID" value="NZ_CP042467.1"/>
</dbReference>
<name>A0A5B8XX46_9DELT</name>
<sequence>MGYMHEGQWRTDWYEPDEEGRFKRPETQFRGRIGDDRFPAAEGRYHLYVSYACPWAHRTLIARALKGLHHAIDVSVVHYFMGDDGWTFDKTDGTQGDILFGSQFLRDVYKRADSDYTGRVTVPVLYDTMEKTIVNNESREILRMFSKNFEEQAIREIDLAPDDLIPSIDEAITAIYEPINNGVYRAGFATTQKAYEEAVHEVFKALDHWDEVLGKQPWLCGDKFTEADICMFTTLVRFDPVYQYHFKCNIKALNDYQNLWPYVRRIYQNPLIKQTVNFKHIKHHYFESHPMINPTRIVPVGPNLNWDEPVDGSASIG</sequence>
<dbReference type="InterPro" id="IPR036282">
    <property type="entry name" value="Glutathione-S-Trfase_C_sf"/>
</dbReference>
<dbReference type="InterPro" id="IPR016639">
    <property type="entry name" value="GST_Omega/GSH"/>
</dbReference>
<dbReference type="SFLD" id="SFLDG01148">
    <property type="entry name" value="Xi_(cytGST)"/>
    <property type="match status" value="1"/>
</dbReference>
<keyword evidence="5" id="KW-0808">Transferase</keyword>
<dbReference type="KEGG" id="bbae:FRD01_21480"/>
<feature type="binding site" evidence="2">
    <location>
        <begin position="137"/>
        <end position="138"/>
    </location>
    <ligand>
        <name>glutathione</name>
        <dbReference type="ChEBI" id="CHEBI:57925"/>
    </ligand>
</feature>
<dbReference type="InterPro" id="IPR047047">
    <property type="entry name" value="GST_Omega-like_C"/>
</dbReference>
<keyword evidence="6" id="KW-1185">Reference proteome</keyword>
<dbReference type="InterPro" id="IPR036249">
    <property type="entry name" value="Thioredoxin-like_sf"/>
</dbReference>
<dbReference type="PROSITE" id="PS50405">
    <property type="entry name" value="GST_CTER"/>
    <property type="match status" value="1"/>
</dbReference>
<feature type="site" description="Lowers pKa of active site Cys" evidence="3">
    <location>
        <position position="285"/>
    </location>
</feature>
<dbReference type="Pfam" id="PF13410">
    <property type="entry name" value="GST_C_2"/>
    <property type="match status" value="1"/>
</dbReference>
<feature type="site" description="Lowers pKa of active site Cys" evidence="3">
    <location>
        <position position="242"/>
    </location>
</feature>
<dbReference type="InterPro" id="IPR040079">
    <property type="entry name" value="Glutathione_S-Trfase"/>
</dbReference>
<dbReference type="EMBL" id="CP042467">
    <property type="protein sequence ID" value="QED29757.1"/>
    <property type="molecule type" value="Genomic_DNA"/>
</dbReference>
<dbReference type="Proteomes" id="UP000321595">
    <property type="component" value="Chromosome"/>
</dbReference>
<evidence type="ECO:0000313" key="6">
    <source>
        <dbReference type="Proteomes" id="UP000321595"/>
    </source>
</evidence>
<dbReference type="Gene3D" id="3.40.30.10">
    <property type="entry name" value="Glutaredoxin"/>
    <property type="match status" value="1"/>
</dbReference>
<dbReference type="CDD" id="cd03190">
    <property type="entry name" value="GST_C_Omega_like"/>
    <property type="match status" value="1"/>
</dbReference>
<dbReference type="GO" id="GO:0005737">
    <property type="term" value="C:cytoplasm"/>
    <property type="evidence" value="ECO:0007669"/>
    <property type="project" value="TreeGrafter"/>
</dbReference>
<organism evidence="5 6">
    <name type="scientific">Microvenator marinus</name>
    <dbReference type="NCBI Taxonomy" id="2600177"/>
    <lineage>
        <taxon>Bacteria</taxon>
        <taxon>Deltaproteobacteria</taxon>
        <taxon>Bradymonadales</taxon>
        <taxon>Microvenatoraceae</taxon>
        <taxon>Microvenator</taxon>
    </lineage>
</organism>
<evidence type="ECO:0000256" key="1">
    <source>
        <dbReference type="PIRSR" id="PIRSR015753-1"/>
    </source>
</evidence>
<dbReference type="PANTHER" id="PTHR32419">
    <property type="entry name" value="GLUTATHIONYL-HYDROQUINONE REDUCTASE"/>
    <property type="match status" value="1"/>
</dbReference>
<dbReference type="SFLD" id="SFLDS00019">
    <property type="entry name" value="Glutathione_Transferase_(cytos"/>
    <property type="match status" value="1"/>
</dbReference>
<proteinExistence type="predicted"/>
<feature type="active site" description="Proton donor/acceptor" evidence="1">
    <location>
        <position position="184"/>
    </location>
</feature>
<evidence type="ECO:0000256" key="3">
    <source>
        <dbReference type="PIRSR" id="PIRSR015753-3"/>
    </source>
</evidence>
<dbReference type="Gene3D" id="1.20.1050.10">
    <property type="match status" value="1"/>
</dbReference>
<evidence type="ECO:0000259" key="4">
    <source>
        <dbReference type="PROSITE" id="PS50405"/>
    </source>
</evidence>
<dbReference type="PANTHER" id="PTHR32419:SF6">
    <property type="entry name" value="GLUTATHIONE S-TRANSFERASE OMEGA-LIKE 1-RELATED"/>
    <property type="match status" value="1"/>
</dbReference>
<reference evidence="5 6" key="1">
    <citation type="submission" date="2019-08" db="EMBL/GenBank/DDBJ databases">
        <authorList>
            <person name="Liang Q."/>
        </authorList>
    </citation>
    <scope>NUCLEOTIDE SEQUENCE [LARGE SCALE GENOMIC DNA]</scope>
    <source>
        <strain evidence="5 6">V1718</strain>
    </source>
</reference>
<protein>
    <submittedName>
        <fullName evidence="5">Glutathione S-transferase family protein</fullName>
    </submittedName>
</protein>
<dbReference type="OrthoDB" id="9769158at2"/>
<evidence type="ECO:0000256" key="2">
    <source>
        <dbReference type="PIRSR" id="PIRSR015753-2"/>
    </source>
</evidence>
<feature type="domain" description="GST C-terminal" evidence="4">
    <location>
        <begin position="147"/>
        <end position="285"/>
    </location>
</feature>